<dbReference type="Proteomes" id="UP001054945">
    <property type="component" value="Unassembled WGS sequence"/>
</dbReference>
<dbReference type="AlphaFoldDB" id="A0AAV4PVP3"/>
<keyword evidence="3" id="KW-1185">Reference proteome</keyword>
<sequence>MCSPTNEYSRTSLILLGGHILRGGGRMLKLRHEMKLPAHSQVIAYDSISPSPTIHSFPPSLIASWRDHRTHRKERKRRENSALNPKAVENSTSRPKL</sequence>
<gene>
    <name evidence="2" type="ORF">CEXT_603411</name>
</gene>
<dbReference type="EMBL" id="BPLR01005157">
    <property type="protein sequence ID" value="GIY00222.1"/>
    <property type="molecule type" value="Genomic_DNA"/>
</dbReference>
<protein>
    <submittedName>
        <fullName evidence="2">Uncharacterized protein</fullName>
    </submittedName>
</protein>
<evidence type="ECO:0000256" key="1">
    <source>
        <dbReference type="SAM" id="MobiDB-lite"/>
    </source>
</evidence>
<comment type="caution">
    <text evidence="2">The sequence shown here is derived from an EMBL/GenBank/DDBJ whole genome shotgun (WGS) entry which is preliminary data.</text>
</comment>
<proteinExistence type="predicted"/>
<organism evidence="2 3">
    <name type="scientific">Caerostris extrusa</name>
    <name type="common">Bark spider</name>
    <name type="synonym">Caerostris bankana</name>
    <dbReference type="NCBI Taxonomy" id="172846"/>
    <lineage>
        <taxon>Eukaryota</taxon>
        <taxon>Metazoa</taxon>
        <taxon>Ecdysozoa</taxon>
        <taxon>Arthropoda</taxon>
        <taxon>Chelicerata</taxon>
        <taxon>Arachnida</taxon>
        <taxon>Araneae</taxon>
        <taxon>Araneomorphae</taxon>
        <taxon>Entelegynae</taxon>
        <taxon>Araneoidea</taxon>
        <taxon>Araneidae</taxon>
        <taxon>Caerostris</taxon>
    </lineage>
</organism>
<accession>A0AAV4PVP3</accession>
<name>A0AAV4PVP3_CAEEX</name>
<reference evidence="2 3" key="1">
    <citation type="submission" date="2021-06" db="EMBL/GenBank/DDBJ databases">
        <title>Caerostris extrusa draft genome.</title>
        <authorList>
            <person name="Kono N."/>
            <person name="Arakawa K."/>
        </authorList>
    </citation>
    <scope>NUCLEOTIDE SEQUENCE [LARGE SCALE GENOMIC DNA]</scope>
</reference>
<evidence type="ECO:0000313" key="3">
    <source>
        <dbReference type="Proteomes" id="UP001054945"/>
    </source>
</evidence>
<evidence type="ECO:0000313" key="2">
    <source>
        <dbReference type="EMBL" id="GIY00222.1"/>
    </source>
</evidence>
<feature type="region of interest" description="Disordered" evidence="1">
    <location>
        <begin position="59"/>
        <end position="97"/>
    </location>
</feature>
<feature type="compositionally biased region" description="Basic residues" evidence="1">
    <location>
        <begin position="68"/>
        <end position="78"/>
    </location>
</feature>